<dbReference type="InterPro" id="IPR016181">
    <property type="entry name" value="Acyl_CoA_acyltransferase"/>
</dbReference>
<evidence type="ECO:0000313" key="4">
    <source>
        <dbReference type="EMBL" id="TWJ06471.1"/>
    </source>
</evidence>
<dbReference type="SUPFAM" id="SSF55729">
    <property type="entry name" value="Acyl-CoA N-acyltransferases (Nat)"/>
    <property type="match status" value="2"/>
</dbReference>
<dbReference type="InterPro" id="IPR000182">
    <property type="entry name" value="GNAT_dom"/>
</dbReference>
<dbReference type="EMBL" id="VLLL01000012">
    <property type="protein sequence ID" value="TWJ06471.1"/>
    <property type="molecule type" value="Genomic_DNA"/>
</dbReference>
<dbReference type="Pfam" id="PF13480">
    <property type="entry name" value="Acetyltransf_6"/>
    <property type="match status" value="1"/>
</dbReference>
<dbReference type="OrthoDB" id="4119890at2"/>
<evidence type="ECO:0000259" key="3">
    <source>
        <dbReference type="PROSITE" id="PS51186"/>
    </source>
</evidence>
<dbReference type="PANTHER" id="PTHR43877">
    <property type="entry name" value="AMINOALKYLPHOSPHONATE N-ACETYLTRANSFERASE-RELATED-RELATED"/>
    <property type="match status" value="1"/>
</dbReference>
<evidence type="ECO:0000256" key="1">
    <source>
        <dbReference type="ARBA" id="ARBA00022679"/>
    </source>
</evidence>
<sequence>MTSAQIRPLDLTADAETVAGLFGEAFPFLLYDAGYLAHRIRAAARHHRLDLVAEQDGRVVGFASTQLDAESDLPGATVAQVVVAEAHRRQGVGTRLIDELRGHWRRIGSTMVAGRLTDDGAARFAARNGFSKSRTERISHRPLTGLPELPELPAGYRLRRLAELPDMHALHRIDSVVVADIPSDEPYSVLSYDDWVALHGSDPRLDRESTTLLFDGDRPVAVAWLDRIGDRVWSGLTGTDREYRGRGLARLVKIAALRDAAARGATDAYTNNDADNAPMLAVNNRLGYRPHATQYTVLRRVS</sequence>
<keyword evidence="5" id="KW-1185">Reference proteome</keyword>
<proteinExistence type="predicted"/>
<comment type="caution">
    <text evidence="4">The sequence shown here is derived from an EMBL/GenBank/DDBJ whole genome shotgun (WGS) entry which is preliminary data.</text>
</comment>
<dbReference type="InterPro" id="IPR038740">
    <property type="entry name" value="BioF2-like_GNAT_dom"/>
</dbReference>
<feature type="domain" description="N-acetyltransferase" evidence="3">
    <location>
        <begin position="4"/>
        <end position="153"/>
    </location>
</feature>
<protein>
    <submittedName>
        <fullName evidence="4">Putative N-acetyltransferase YhbS</fullName>
    </submittedName>
</protein>
<dbReference type="PROSITE" id="PS51186">
    <property type="entry name" value="GNAT"/>
    <property type="match status" value="2"/>
</dbReference>
<dbReference type="Pfam" id="PF13508">
    <property type="entry name" value="Acetyltransf_7"/>
    <property type="match status" value="1"/>
</dbReference>
<dbReference type="CDD" id="cd04301">
    <property type="entry name" value="NAT_SF"/>
    <property type="match status" value="2"/>
</dbReference>
<gene>
    <name evidence="4" type="ORF">LX16_5207</name>
</gene>
<evidence type="ECO:0000256" key="2">
    <source>
        <dbReference type="ARBA" id="ARBA00023315"/>
    </source>
</evidence>
<dbReference type="RefSeq" id="WP_147144551.1">
    <property type="nucleotide sequence ID" value="NZ_BAABIJ010000002.1"/>
</dbReference>
<dbReference type="GO" id="GO:0016747">
    <property type="term" value="F:acyltransferase activity, transferring groups other than amino-acyl groups"/>
    <property type="evidence" value="ECO:0007669"/>
    <property type="project" value="InterPro"/>
</dbReference>
<organism evidence="4 5">
    <name type="scientific">Stackebrandtia albiflava</name>
    <dbReference type="NCBI Taxonomy" id="406432"/>
    <lineage>
        <taxon>Bacteria</taxon>
        <taxon>Bacillati</taxon>
        <taxon>Actinomycetota</taxon>
        <taxon>Actinomycetes</taxon>
        <taxon>Glycomycetales</taxon>
        <taxon>Glycomycetaceae</taxon>
        <taxon>Stackebrandtia</taxon>
    </lineage>
</organism>
<dbReference type="AlphaFoldDB" id="A0A562ULG9"/>
<evidence type="ECO:0000313" key="5">
    <source>
        <dbReference type="Proteomes" id="UP000321617"/>
    </source>
</evidence>
<keyword evidence="2" id="KW-0012">Acyltransferase</keyword>
<accession>A0A562ULG9</accession>
<name>A0A562ULG9_9ACTN</name>
<dbReference type="InterPro" id="IPR050832">
    <property type="entry name" value="Bact_Acetyltransf"/>
</dbReference>
<keyword evidence="1 4" id="KW-0808">Transferase</keyword>
<dbReference type="PANTHER" id="PTHR43877:SF1">
    <property type="entry name" value="ACETYLTRANSFERASE"/>
    <property type="match status" value="1"/>
</dbReference>
<dbReference type="Proteomes" id="UP000321617">
    <property type="component" value="Unassembled WGS sequence"/>
</dbReference>
<feature type="domain" description="N-acetyltransferase" evidence="3">
    <location>
        <begin position="156"/>
        <end position="302"/>
    </location>
</feature>
<reference evidence="4 5" key="1">
    <citation type="journal article" date="2013" name="Stand. Genomic Sci.">
        <title>Genomic Encyclopedia of Type Strains, Phase I: The one thousand microbial genomes (KMG-I) project.</title>
        <authorList>
            <person name="Kyrpides N.C."/>
            <person name="Woyke T."/>
            <person name="Eisen J.A."/>
            <person name="Garrity G."/>
            <person name="Lilburn T.G."/>
            <person name="Beck B.J."/>
            <person name="Whitman W.B."/>
            <person name="Hugenholtz P."/>
            <person name="Klenk H.P."/>
        </authorList>
    </citation>
    <scope>NUCLEOTIDE SEQUENCE [LARGE SCALE GENOMIC DNA]</scope>
    <source>
        <strain evidence="4 5">DSM 45044</strain>
    </source>
</reference>
<dbReference type="Gene3D" id="3.40.630.30">
    <property type="match status" value="1"/>
</dbReference>